<evidence type="ECO:0000313" key="1">
    <source>
        <dbReference type="EMBL" id="MSS92146.1"/>
    </source>
</evidence>
<accession>A0A6N7WA48</accession>
<proteinExistence type="predicted"/>
<reference evidence="1 2" key="1">
    <citation type="submission" date="2019-08" db="EMBL/GenBank/DDBJ databases">
        <title>In-depth cultivation of the pig gut microbiome towards novel bacterial diversity and tailored functional studies.</title>
        <authorList>
            <person name="Wylensek D."/>
            <person name="Hitch T.C.A."/>
            <person name="Clavel T."/>
        </authorList>
    </citation>
    <scope>NUCLEOTIDE SEQUENCE [LARGE SCALE GENOMIC DNA]</scope>
    <source>
        <strain evidence="1 2">WCA-389-WT-23B</strain>
    </source>
</reference>
<organism evidence="1 2">
    <name type="scientific">Eisenbergiella porci</name>
    <dbReference type="NCBI Taxonomy" id="2652274"/>
    <lineage>
        <taxon>Bacteria</taxon>
        <taxon>Bacillati</taxon>
        <taxon>Bacillota</taxon>
        <taxon>Clostridia</taxon>
        <taxon>Lachnospirales</taxon>
        <taxon>Lachnospiraceae</taxon>
        <taxon>Eisenbergiella</taxon>
    </lineage>
</organism>
<comment type="caution">
    <text evidence="1">The sequence shown here is derived from an EMBL/GenBank/DDBJ whole genome shotgun (WGS) entry which is preliminary data.</text>
</comment>
<gene>
    <name evidence="1" type="ORF">FYJ45_29345</name>
</gene>
<dbReference type="Proteomes" id="UP000436047">
    <property type="component" value="Unassembled WGS sequence"/>
</dbReference>
<evidence type="ECO:0000313" key="2">
    <source>
        <dbReference type="Proteomes" id="UP000436047"/>
    </source>
</evidence>
<keyword evidence="2" id="KW-1185">Reference proteome</keyword>
<dbReference type="EMBL" id="VUMI01000145">
    <property type="protein sequence ID" value="MSS92146.1"/>
    <property type="molecule type" value="Genomic_DNA"/>
</dbReference>
<protein>
    <submittedName>
        <fullName evidence="1">Uncharacterized protein</fullName>
    </submittedName>
</protein>
<sequence>MNSGKYWRIILQNAAKSLSYNFLFLRWLYSPEGIRSNRAQTSGGMAGPEGLCWEYGEDGPVLTDFGKKALMGEDAEVPGEWGSGT</sequence>
<dbReference type="AlphaFoldDB" id="A0A6N7WA48"/>
<name>A0A6N7WA48_9FIRM</name>